<keyword evidence="1" id="KW-0472">Membrane</keyword>
<feature type="transmembrane region" description="Helical" evidence="1">
    <location>
        <begin position="239"/>
        <end position="258"/>
    </location>
</feature>
<keyword evidence="1" id="KW-1133">Transmembrane helix</keyword>
<name>A0A7M1XK26_9SPIR</name>
<feature type="transmembrane region" description="Helical" evidence="1">
    <location>
        <begin position="51"/>
        <end position="70"/>
    </location>
</feature>
<feature type="transmembrane region" description="Helical" evidence="1">
    <location>
        <begin position="90"/>
        <end position="109"/>
    </location>
</feature>
<dbReference type="EMBL" id="CP031517">
    <property type="protein sequence ID" value="QOS39218.1"/>
    <property type="molecule type" value="Genomic_DNA"/>
</dbReference>
<feature type="transmembrane region" description="Helical" evidence="1">
    <location>
        <begin position="213"/>
        <end position="233"/>
    </location>
</feature>
<feature type="transmembrane region" description="Helical" evidence="1">
    <location>
        <begin position="184"/>
        <end position="206"/>
    </location>
</feature>
<evidence type="ECO:0000256" key="1">
    <source>
        <dbReference type="SAM" id="Phobius"/>
    </source>
</evidence>
<keyword evidence="1" id="KW-0812">Transmembrane</keyword>
<dbReference type="Pfam" id="PF02517">
    <property type="entry name" value="Rce1-like"/>
    <property type="match status" value="1"/>
</dbReference>
<dbReference type="Proteomes" id="UP000593591">
    <property type="component" value="Chromosome"/>
</dbReference>
<gene>
    <name evidence="3" type="ORF">DYE49_01610</name>
</gene>
<feature type="transmembrane region" description="Helical" evidence="1">
    <location>
        <begin position="161"/>
        <end position="178"/>
    </location>
</feature>
<organism evidence="3 4">
    <name type="scientific">Treponema rectale</name>
    <dbReference type="NCBI Taxonomy" id="744512"/>
    <lineage>
        <taxon>Bacteria</taxon>
        <taxon>Pseudomonadati</taxon>
        <taxon>Spirochaetota</taxon>
        <taxon>Spirochaetia</taxon>
        <taxon>Spirochaetales</taxon>
        <taxon>Treponemataceae</taxon>
        <taxon>Treponema</taxon>
    </lineage>
</organism>
<sequence>MMTRQTKNKFIYLCVFIGIYIILNYIIFAFVPQGIQSLIPEGLEVNVFRELVPLFFTLIVYVVFAFFVVFYKLRLEIEIERPFKELKFLWLLPLLLPCFASLLSVPVLSSPFLHMENAGEFALDLVLDLFVSTAEDFIFVDVMISFLLDVLKDSKYKNLKAMVLSSIFFTVIRCYLFIDTAVDMAFFLLAVNFVVTFTCGYLAIYFDSALIPVGFHYLFNALNFIVAPGLFGYELDYRYFLFVIYFVLGLGVYTIALYRISRLMKYRESYIVETGLSLSDDQTDYEK</sequence>
<feature type="transmembrane region" description="Helical" evidence="1">
    <location>
        <begin position="129"/>
        <end position="149"/>
    </location>
</feature>
<dbReference type="GO" id="GO:0080120">
    <property type="term" value="P:CAAX-box protein maturation"/>
    <property type="evidence" value="ECO:0007669"/>
    <property type="project" value="UniProtKB-ARBA"/>
</dbReference>
<protein>
    <recommendedName>
        <fullName evidence="2">CAAX prenyl protease 2/Lysostaphin resistance protein A-like domain-containing protein</fullName>
    </recommendedName>
</protein>
<dbReference type="GO" id="GO:0004175">
    <property type="term" value="F:endopeptidase activity"/>
    <property type="evidence" value="ECO:0007669"/>
    <property type="project" value="UniProtKB-ARBA"/>
</dbReference>
<accession>A0A7M1XK26</accession>
<reference evidence="3 4" key="1">
    <citation type="submission" date="2018-08" db="EMBL/GenBank/DDBJ databases">
        <title>The first complete genome of Treponema rectale (CHPAT), a commensal spirochete of the bovine rectum.</title>
        <authorList>
            <person name="Staton G.J."/>
            <person name="Clegg S.R."/>
            <person name="Carter S.D."/>
            <person name="Radford A.D."/>
            <person name="Darby A."/>
            <person name="Hall N."/>
            <person name="Birtles R.J."/>
            <person name="Evans N.J."/>
        </authorList>
    </citation>
    <scope>NUCLEOTIDE SEQUENCE [LARGE SCALE GENOMIC DNA]</scope>
    <source>
        <strain evidence="3 4">CHPA</strain>
    </source>
</reference>
<feature type="domain" description="CAAX prenyl protease 2/Lysostaphin resistance protein A-like" evidence="2">
    <location>
        <begin position="126"/>
        <end position="222"/>
    </location>
</feature>
<dbReference type="InterPro" id="IPR003675">
    <property type="entry name" value="Rce1/LyrA-like_dom"/>
</dbReference>
<dbReference type="AlphaFoldDB" id="A0A7M1XK26"/>
<evidence type="ECO:0000259" key="2">
    <source>
        <dbReference type="Pfam" id="PF02517"/>
    </source>
</evidence>
<dbReference type="KEGG" id="trc:DYE49_01610"/>
<feature type="transmembrane region" description="Helical" evidence="1">
    <location>
        <begin position="12"/>
        <end position="31"/>
    </location>
</feature>
<proteinExistence type="predicted"/>
<evidence type="ECO:0000313" key="3">
    <source>
        <dbReference type="EMBL" id="QOS39218.1"/>
    </source>
</evidence>
<evidence type="ECO:0000313" key="4">
    <source>
        <dbReference type="Proteomes" id="UP000593591"/>
    </source>
</evidence>